<name>A0A9Y1FM44_9ARCH</name>
<gene>
    <name evidence="1" type="ORF">K9W45_04165</name>
</gene>
<protein>
    <submittedName>
        <fullName evidence="1">GNAT family N-acetyltransferase</fullName>
    </submittedName>
</protein>
<sequence>MGLIPREFRIKKETYKFAIPAWLAVHHQHRRKGLAKMMGKKMLEIAQQESFDGGLALFEPEQHRLFSCKQL</sequence>
<dbReference type="InterPro" id="IPR016181">
    <property type="entry name" value="Acyl_CoA_acyltransferase"/>
</dbReference>
<dbReference type="SUPFAM" id="SSF55729">
    <property type="entry name" value="Acyl-CoA N-acyltransferases (Nat)"/>
    <property type="match status" value="1"/>
</dbReference>
<evidence type="ECO:0000313" key="1">
    <source>
        <dbReference type="EMBL" id="UJG41666.1"/>
    </source>
</evidence>
<accession>A0A9Y1FM44</accession>
<dbReference type="Gene3D" id="3.40.630.30">
    <property type="match status" value="1"/>
</dbReference>
<organism evidence="1">
    <name type="scientific">Candidatus Heimdallarchaeum aukensis</name>
    <dbReference type="NCBI Taxonomy" id="2876573"/>
    <lineage>
        <taxon>Archaea</taxon>
        <taxon>Promethearchaeati</taxon>
        <taxon>Candidatus Heimdallarchaeota</taxon>
        <taxon>Candidatus Heimdallarchaeia (ex Rinke et al. 2021) (nom. nud.)</taxon>
        <taxon>Candidatus Heimdallarchaeales</taxon>
        <taxon>Candidatus Heimdallarchaeaceae</taxon>
        <taxon>Candidatus Heimdallarchaeum</taxon>
    </lineage>
</organism>
<proteinExistence type="predicted"/>
<dbReference type="EMBL" id="CP084166">
    <property type="protein sequence ID" value="UJG41666.1"/>
    <property type="molecule type" value="Genomic_DNA"/>
</dbReference>
<dbReference type="Pfam" id="PF13527">
    <property type="entry name" value="Acetyltransf_9"/>
    <property type="match status" value="1"/>
</dbReference>
<dbReference type="AlphaFoldDB" id="A0A9Y1FM44"/>
<reference evidence="1" key="1">
    <citation type="journal article" date="2022" name="Nat. Microbiol.">
        <title>Unique mobile elements and scalable gene flow at the prokaryote-eukaryote boundary revealed by circularized Asgard archaea genomes.</title>
        <authorList>
            <person name="Wu F."/>
            <person name="Speth D.R."/>
            <person name="Philosof A."/>
            <person name="Cremiere A."/>
            <person name="Narayanan A."/>
            <person name="Barco R.A."/>
            <person name="Connon S.A."/>
            <person name="Amend J.P."/>
            <person name="Antoshechkin I.A."/>
            <person name="Orphan V.J."/>
        </authorList>
    </citation>
    <scope>NUCLEOTIDE SEQUENCE</scope>
    <source>
        <strain evidence="1">PM71</strain>
    </source>
</reference>
<dbReference type="Proteomes" id="UP001201020">
    <property type="component" value="Chromosome"/>
</dbReference>